<reference evidence="1 2" key="1">
    <citation type="journal article" date="2021" name="bioRxiv">
        <title>Chromosome-scale and haplotype-resolved genome assembly of a tetraploid potato cultivar.</title>
        <authorList>
            <person name="Sun H."/>
            <person name="Jiao W.-B."/>
            <person name="Krause K."/>
            <person name="Campoy J.A."/>
            <person name="Goel M."/>
            <person name="Folz-Donahue K."/>
            <person name="Kukat C."/>
            <person name="Huettel B."/>
            <person name="Schneeberger K."/>
        </authorList>
    </citation>
    <scope>NUCLEOTIDE SEQUENCE [LARGE SCALE GENOMIC DNA]</scope>
    <source>
        <strain evidence="1">SolTubOtavaFocal</strain>
        <tissue evidence="1">Leaves</tissue>
    </source>
</reference>
<sequence length="72" mass="8310">MLKSRDRKENSLHWERHSSLFQKLRKIRVIGSIPPHRLNPTALGFQANERCEYHSGATGHNTDNCWTLKGAI</sequence>
<protein>
    <submittedName>
        <fullName evidence="1">Uncharacterized protein</fullName>
    </submittedName>
</protein>
<accession>A0ABQ7V8X0</accession>
<name>A0ABQ7V8X0_SOLTU</name>
<organism evidence="1 2">
    <name type="scientific">Solanum tuberosum</name>
    <name type="common">Potato</name>
    <dbReference type="NCBI Taxonomy" id="4113"/>
    <lineage>
        <taxon>Eukaryota</taxon>
        <taxon>Viridiplantae</taxon>
        <taxon>Streptophyta</taxon>
        <taxon>Embryophyta</taxon>
        <taxon>Tracheophyta</taxon>
        <taxon>Spermatophyta</taxon>
        <taxon>Magnoliopsida</taxon>
        <taxon>eudicotyledons</taxon>
        <taxon>Gunneridae</taxon>
        <taxon>Pentapetalae</taxon>
        <taxon>asterids</taxon>
        <taxon>lamiids</taxon>
        <taxon>Solanales</taxon>
        <taxon>Solanaceae</taxon>
        <taxon>Solanoideae</taxon>
        <taxon>Solaneae</taxon>
        <taxon>Solanum</taxon>
    </lineage>
</organism>
<keyword evidence="2" id="KW-1185">Reference proteome</keyword>
<proteinExistence type="predicted"/>
<dbReference type="Proteomes" id="UP000826656">
    <property type="component" value="Unassembled WGS sequence"/>
</dbReference>
<evidence type="ECO:0000313" key="1">
    <source>
        <dbReference type="EMBL" id="KAH0760532.1"/>
    </source>
</evidence>
<gene>
    <name evidence="1" type="ORF">KY290_016605</name>
</gene>
<comment type="caution">
    <text evidence="1">The sequence shown here is derived from an EMBL/GenBank/DDBJ whole genome shotgun (WGS) entry which is preliminary data.</text>
</comment>
<evidence type="ECO:0000313" key="2">
    <source>
        <dbReference type="Proteomes" id="UP000826656"/>
    </source>
</evidence>
<dbReference type="EMBL" id="JAIVGD010000013">
    <property type="protein sequence ID" value="KAH0760532.1"/>
    <property type="molecule type" value="Genomic_DNA"/>
</dbReference>